<reference evidence="3 4" key="1">
    <citation type="journal article" date="2018" name="Sci. Rep.">
        <title>Comparative genomics provides insights into the lifestyle and reveals functional heterogeneity of dark septate endophytic fungi.</title>
        <authorList>
            <person name="Knapp D.G."/>
            <person name="Nemeth J.B."/>
            <person name="Barry K."/>
            <person name="Hainaut M."/>
            <person name="Henrissat B."/>
            <person name="Johnson J."/>
            <person name="Kuo A."/>
            <person name="Lim J.H.P."/>
            <person name="Lipzen A."/>
            <person name="Nolan M."/>
            <person name="Ohm R.A."/>
            <person name="Tamas L."/>
            <person name="Grigoriev I.V."/>
            <person name="Spatafora J.W."/>
            <person name="Nagy L.G."/>
            <person name="Kovacs G.M."/>
        </authorList>
    </citation>
    <scope>NUCLEOTIDE SEQUENCE [LARGE SCALE GENOMIC DNA]</scope>
    <source>
        <strain evidence="3 4">DSE2036</strain>
    </source>
</reference>
<dbReference type="Pfam" id="PF07731">
    <property type="entry name" value="Cu-oxidase_2"/>
    <property type="match status" value="1"/>
</dbReference>
<dbReference type="PANTHER" id="PTHR48267:SF1">
    <property type="entry name" value="BILIRUBIN OXIDASE"/>
    <property type="match status" value="1"/>
</dbReference>
<dbReference type="Gene3D" id="2.60.40.420">
    <property type="entry name" value="Cupredoxins - blue copper proteins"/>
    <property type="match status" value="2"/>
</dbReference>
<sequence>MATLPLFEADLFEERSLFDHRFDQTIYLLGTLGLLERPVQVTDLKNAVAERYEIVFDFSAYAGQSIELRNDQQANGIGTDAEYDDTDKVMKFVVSGTAVVDPSVVPAALRTVPYPASSTGIDHHFRFHRSRGEWLINGVGFKDVANRILANVPRGKVEIWELENSSGKWTHPVHMHLVAFKLLSRRNGPARARGGRDFIEPYEAIGLKDVVWLAKNEVVLVEAHYAPWNGLYMFHCHNLIHEDNDMMAAFNVTQLQNLGYNETTDFSDPLDPRWTARPFSQADFAAREGPFAAQAIGERVQQVAREQPYSELPQVEQALEQAWANGTPQKRHVEKYKSNGMVHGARHRRFVV</sequence>
<evidence type="ECO:0000313" key="4">
    <source>
        <dbReference type="Proteomes" id="UP000244855"/>
    </source>
</evidence>
<dbReference type="InterPro" id="IPR011706">
    <property type="entry name" value="Cu-oxidase_C"/>
</dbReference>
<dbReference type="SUPFAM" id="SSF49503">
    <property type="entry name" value="Cupredoxins"/>
    <property type="match status" value="1"/>
</dbReference>
<dbReference type="EMBL" id="KZ805513">
    <property type="protein sequence ID" value="PVH94959.1"/>
    <property type="molecule type" value="Genomic_DNA"/>
</dbReference>
<dbReference type="Proteomes" id="UP000244855">
    <property type="component" value="Unassembled WGS sequence"/>
</dbReference>
<organism evidence="3 4">
    <name type="scientific">Periconia macrospinosa</name>
    <dbReference type="NCBI Taxonomy" id="97972"/>
    <lineage>
        <taxon>Eukaryota</taxon>
        <taxon>Fungi</taxon>
        <taxon>Dikarya</taxon>
        <taxon>Ascomycota</taxon>
        <taxon>Pezizomycotina</taxon>
        <taxon>Dothideomycetes</taxon>
        <taxon>Pleosporomycetidae</taxon>
        <taxon>Pleosporales</taxon>
        <taxon>Massarineae</taxon>
        <taxon>Periconiaceae</taxon>
        <taxon>Periconia</taxon>
    </lineage>
</organism>
<evidence type="ECO:0000259" key="2">
    <source>
        <dbReference type="Pfam" id="PF07731"/>
    </source>
</evidence>
<accession>A0A2V1DCK3</accession>
<gene>
    <name evidence="3" type="ORF">DM02DRAFT_618201</name>
</gene>
<dbReference type="GO" id="GO:0005507">
    <property type="term" value="F:copper ion binding"/>
    <property type="evidence" value="ECO:0007669"/>
    <property type="project" value="InterPro"/>
</dbReference>
<dbReference type="STRING" id="97972.A0A2V1DCK3"/>
<dbReference type="OrthoDB" id="262547at2759"/>
<feature type="domain" description="Plastocyanin-like" evidence="2">
    <location>
        <begin position="128"/>
        <end position="253"/>
    </location>
</feature>
<evidence type="ECO:0000256" key="1">
    <source>
        <dbReference type="ARBA" id="ARBA00010609"/>
    </source>
</evidence>
<dbReference type="PANTHER" id="PTHR48267">
    <property type="entry name" value="CUPREDOXIN SUPERFAMILY PROTEIN"/>
    <property type="match status" value="1"/>
</dbReference>
<dbReference type="AlphaFoldDB" id="A0A2V1DCK3"/>
<keyword evidence="4" id="KW-1185">Reference proteome</keyword>
<name>A0A2V1DCK3_9PLEO</name>
<proteinExistence type="inferred from homology"/>
<dbReference type="InterPro" id="IPR045087">
    <property type="entry name" value="Cu-oxidase_fam"/>
</dbReference>
<evidence type="ECO:0000313" key="3">
    <source>
        <dbReference type="EMBL" id="PVH94959.1"/>
    </source>
</evidence>
<protein>
    <recommendedName>
        <fullName evidence="2">Plastocyanin-like domain-containing protein</fullName>
    </recommendedName>
</protein>
<dbReference type="GO" id="GO:0016491">
    <property type="term" value="F:oxidoreductase activity"/>
    <property type="evidence" value="ECO:0007669"/>
    <property type="project" value="InterPro"/>
</dbReference>
<comment type="similarity">
    <text evidence="1">Belongs to the multicopper oxidase family.</text>
</comment>
<dbReference type="InterPro" id="IPR008972">
    <property type="entry name" value="Cupredoxin"/>
</dbReference>